<proteinExistence type="predicted"/>
<dbReference type="Pfam" id="PF12709">
    <property type="entry name" value="Fungal_TACC"/>
    <property type="match status" value="1"/>
</dbReference>
<gene>
    <name evidence="3" type="ORF">SPI_00310</name>
</gene>
<feature type="compositionally biased region" description="Low complexity" evidence="2">
    <location>
        <begin position="377"/>
        <end position="386"/>
    </location>
</feature>
<evidence type="ECO:0000256" key="2">
    <source>
        <dbReference type="SAM" id="MobiDB-lite"/>
    </source>
</evidence>
<protein>
    <submittedName>
        <fullName evidence="3">Uncharacterized protein</fullName>
    </submittedName>
</protein>
<dbReference type="OrthoDB" id="5367584at2759"/>
<feature type="region of interest" description="Disordered" evidence="2">
    <location>
        <begin position="693"/>
        <end position="729"/>
    </location>
</feature>
<dbReference type="STRING" id="1081102.A0A168A0Y3"/>
<name>A0A168A0Y3_9HYPO</name>
<evidence type="ECO:0000256" key="1">
    <source>
        <dbReference type="SAM" id="Coils"/>
    </source>
</evidence>
<sequence length="1022" mass="108213">MASPLSPLQNATVNRLSTPQTDKKQNYGAYEVLHVSSVTTTTTVNEESSRPETVTTCLEQNAAAAATTTERLLGTMDATNSSSPFVNSVATTPGAVMAGDGEHKSHNNINNINNQENGSPKPGAAPFATPKPVTSAVATATKPARPGSRILSGSELSPLKILQGRVTGPPPPPSSSAASTTTGGSPASPDSGAESRREGSADDQTSSTASSPPPAFPPQRTPSFSSTQTLHLPPSLRTSRKITSPDKRFPVKISVPLTASTPATAAAATATTSATSATSTTAPVALAGPRSPQQQQSPLRAQPQSLSPTAQPVQAFFAHIQEQHKPAHGRQLSLDEAIQLNEGLKQAIEIFEDDGSATEDGVGSGSEDGGSGRRRSAQSQQQQQQQARRRQHQRQSSSSNPENFFLARDEDLPSADDTMVSTFSTFSALPNATMFSKVGGNMNSPNKHAVSNGATPRAVPGVDVSSARTPRAIGNGMHGGPLPNRTAHYDSGNTTNLLMDFTEQLRFAHSQQQSPSKGRLAPSHASSSSPDLGGTGGAAAAAAAAATPQRKSLVNLLDFEIPPLPTPRSIPTVTPRELESLKSNFLSEISSLKASLSGKEAEVLALKTAVGDAEKRVGECMEQLREERGTHDHLAEERDQWERRGREMEEVLRKVKGEIVLGQRDREELEAKLDESEKRREMVEMMAQEAETKMAAMRAGRATAEAESNRNRNSPGGGSAASTSNPTALQREVEIAVERVARELHAAYKAKHETKVAALKKSYEARWEKRVRELEAAVATLAEENEKLRIGRDATLAKMVPGEEERRAEEQRREREARDAAQIKELGAEVDKLEAMVRTVKADNGELRTLLEQERVEKGELVILAEEMMSMQQSFLAATPAAKPTASAHTAPSDSPRKSRTTTPGRTSISSATVPSGIQTANRNSVQAGGGSGSTTTTTTTTTPGRSRPMSMHGTGRVSGLKPPSSSTMPTGGAPSRIGRLGHDRKLSNTGGGIPRPGSGLGVRSGLMSSIEKMGSYRGRGE</sequence>
<dbReference type="Proteomes" id="UP000076874">
    <property type="component" value="Unassembled WGS sequence"/>
</dbReference>
<feature type="coiled-coil region" evidence="1">
    <location>
        <begin position="764"/>
        <end position="791"/>
    </location>
</feature>
<reference evidence="3 4" key="1">
    <citation type="journal article" date="2016" name="Genome Biol. Evol.">
        <title>Divergent and convergent evolution of fungal pathogenicity.</title>
        <authorList>
            <person name="Shang Y."/>
            <person name="Xiao G."/>
            <person name="Zheng P."/>
            <person name="Cen K."/>
            <person name="Zhan S."/>
            <person name="Wang C."/>
        </authorList>
    </citation>
    <scope>NUCLEOTIDE SEQUENCE [LARGE SCALE GENOMIC DNA]</scope>
    <source>
        <strain evidence="3 4">RCEF 264</strain>
    </source>
</reference>
<feature type="compositionally biased region" description="Low complexity" evidence="2">
    <location>
        <begin position="175"/>
        <end position="192"/>
    </location>
</feature>
<feature type="compositionally biased region" description="Low complexity" evidence="2">
    <location>
        <begin position="934"/>
        <end position="943"/>
    </location>
</feature>
<accession>A0A168A0Y3</accession>
<feature type="compositionally biased region" description="Low complexity" evidence="2">
    <location>
        <begin position="254"/>
        <end position="308"/>
    </location>
</feature>
<feature type="region of interest" description="Disordered" evidence="2">
    <location>
        <begin position="354"/>
        <end position="404"/>
    </location>
</feature>
<feature type="compositionally biased region" description="Polar residues" evidence="2">
    <location>
        <begin position="1"/>
        <end position="20"/>
    </location>
</feature>
<feature type="region of interest" description="Disordered" evidence="2">
    <location>
        <begin position="99"/>
        <end position="330"/>
    </location>
</feature>
<feature type="region of interest" description="Disordered" evidence="2">
    <location>
        <begin position="876"/>
        <end position="1022"/>
    </location>
</feature>
<keyword evidence="1" id="KW-0175">Coiled coil</keyword>
<evidence type="ECO:0000313" key="3">
    <source>
        <dbReference type="EMBL" id="OAA68115.1"/>
    </source>
</evidence>
<feature type="region of interest" description="Disordered" evidence="2">
    <location>
        <begin position="473"/>
        <end position="493"/>
    </location>
</feature>
<dbReference type="EMBL" id="AZHD01000001">
    <property type="protein sequence ID" value="OAA68115.1"/>
    <property type="molecule type" value="Genomic_DNA"/>
</dbReference>
<keyword evidence="4" id="KW-1185">Reference proteome</keyword>
<feature type="region of interest" description="Disordered" evidence="2">
    <location>
        <begin position="508"/>
        <end position="543"/>
    </location>
</feature>
<feature type="compositionally biased region" description="Pro residues" evidence="2">
    <location>
        <begin position="211"/>
        <end position="220"/>
    </location>
</feature>
<feature type="compositionally biased region" description="Gly residues" evidence="2">
    <location>
        <begin position="990"/>
        <end position="1003"/>
    </location>
</feature>
<feature type="compositionally biased region" description="Low complexity" evidence="2">
    <location>
        <begin position="877"/>
        <end position="892"/>
    </location>
</feature>
<feature type="compositionally biased region" description="Low complexity" evidence="2">
    <location>
        <begin position="694"/>
        <end position="706"/>
    </location>
</feature>
<dbReference type="PANTHER" id="PTHR45615">
    <property type="entry name" value="MYOSIN HEAVY CHAIN, NON-MUSCLE"/>
    <property type="match status" value="1"/>
</dbReference>
<feature type="region of interest" description="Disordered" evidence="2">
    <location>
        <begin position="1"/>
        <end position="27"/>
    </location>
</feature>
<feature type="compositionally biased region" description="Polar residues" evidence="2">
    <location>
        <begin position="901"/>
        <end position="927"/>
    </location>
</feature>
<comment type="caution">
    <text evidence="3">The sequence shown here is derived from an EMBL/GenBank/DDBJ whole genome shotgun (WGS) entry which is preliminary data.</text>
</comment>
<organism evidence="3 4">
    <name type="scientific">Niveomyces insectorum RCEF 264</name>
    <dbReference type="NCBI Taxonomy" id="1081102"/>
    <lineage>
        <taxon>Eukaryota</taxon>
        <taxon>Fungi</taxon>
        <taxon>Dikarya</taxon>
        <taxon>Ascomycota</taxon>
        <taxon>Pezizomycotina</taxon>
        <taxon>Sordariomycetes</taxon>
        <taxon>Hypocreomycetidae</taxon>
        <taxon>Hypocreales</taxon>
        <taxon>Cordycipitaceae</taxon>
        <taxon>Niveomyces</taxon>
    </lineage>
</organism>
<dbReference type="AlphaFoldDB" id="A0A168A0Y3"/>
<dbReference type="PANTHER" id="PTHR45615:SF80">
    <property type="entry name" value="GRIP DOMAIN-CONTAINING PROTEIN"/>
    <property type="match status" value="1"/>
</dbReference>
<dbReference type="InterPro" id="IPR024312">
    <property type="entry name" value="TACC_fungi"/>
</dbReference>
<evidence type="ECO:0000313" key="4">
    <source>
        <dbReference type="Proteomes" id="UP000076874"/>
    </source>
</evidence>